<dbReference type="GO" id="GO:0000166">
    <property type="term" value="F:nucleotide binding"/>
    <property type="evidence" value="ECO:0007669"/>
    <property type="project" value="UniProtKB-KW"/>
</dbReference>
<dbReference type="CDD" id="cd00754">
    <property type="entry name" value="Ubl_MoaD"/>
    <property type="match status" value="1"/>
</dbReference>
<comment type="similarity">
    <text evidence="2">Belongs to the MoaD family.</text>
</comment>
<accession>K9YQ15</accession>
<dbReference type="Gene3D" id="3.10.20.30">
    <property type="match status" value="1"/>
</dbReference>
<dbReference type="Pfam" id="PF02597">
    <property type="entry name" value="ThiS"/>
    <property type="match status" value="1"/>
</dbReference>
<evidence type="ECO:0000313" key="4">
    <source>
        <dbReference type="EMBL" id="AFZ48562.1"/>
    </source>
</evidence>
<dbReference type="InterPro" id="IPR044672">
    <property type="entry name" value="MOCS2A"/>
</dbReference>
<name>K9YQ15_CYASC</name>
<dbReference type="eggNOG" id="COG1977">
    <property type="taxonomic scope" value="Bacteria"/>
</dbReference>
<dbReference type="GO" id="GO:1990133">
    <property type="term" value="C:molybdopterin adenylyltransferase complex"/>
    <property type="evidence" value="ECO:0007669"/>
    <property type="project" value="TreeGrafter"/>
</dbReference>
<keyword evidence="1" id="KW-0547">Nucleotide-binding</keyword>
<dbReference type="SUPFAM" id="SSF54285">
    <property type="entry name" value="MoaD/ThiS"/>
    <property type="match status" value="1"/>
</dbReference>
<dbReference type="InterPro" id="IPR016155">
    <property type="entry name" value="Mopterin_synth/thiamin_S_b"/>
</dbReference>
<dbReference type="GO" id="GO:0006777">
    <property type="term" value="P:Mo-molybdopterin cofactor biosynthetic process"/>
    <property type="evidence" value="ECO:0007669"/>
    <property type="project" value="InterPro"/>
</dbReference>
<organism evidence="4 5">
    <name type="scientific">Cyanobacterium stanieri (strain ATCC 29140 / PCC 7202)</name>
    <dbReference type="NCBI Taxonomy" id="292563"/>
    <lineage>
        <taxon>Bacteria</taxon>
        <taxon>Bacillati</taxon>
        <taxon>Cyanobacteriota</taxon>
        <taxon>Cyanophyceae</taxon>
        <taxon>Oscillatoriophycideae</taxon>
        <taxon>Chroococcales</taxon>
        <taxon>Geminocystaceae</taxon>
        <taxon>Cyanobacterium</taxon>
    </lineage>
</organism>
<evidence type="ECO:0000256" key="3">
    <source>
        <dbReference type="ARBA" id="ARBA00024247"/>
    </source>
</evidence>
<evidence type="ECO:0000256" key="2">
    <source>
        <dbReference type="ARBA" id="ARBA00024200"/>
    </source>
</evidence>
<dbReference type="BioCyc" id="CSTA292563:G1353-2624-MONOMER"/>
<keyword evidence="5" id="KW-1185">Reference proteome</keyword>
<dbReference type="InterPro" id="IPR003749">
    <property type="entry name" value="ThiS/MoaD-like"/>
</dbReference>
<dbReference type="STRING" id="292563.Cyast_2619"/>
<dbReference type="EMBL" id="CP003940">
    <property type="protein sequence ID" value="AFZ48562.1"/>
    <property type="molecule type" value="Genomic_DNA"/>
</dbReference>
<evidence type="ECO:0000313" key="5">
    <source>
        <dbReference type="Proteomes" id="UP000010483"/>
    </source>
</evidence>
<evidence type="ECO:0000256" key="1">
    <source>
        <dbReference type="ARBA" id="ARBA00022741"/>
    </source>
</evidence>
<dbReference type="PANTHER" id="PTHR33359:SF1">
    <property type="entry name" value="MOLYBDOPTERIN SYNTHASE SULFUR CARRIER SUBUNIT"/>
    <property type="match status" value="1"/>
</dbReference>
<dbReference type="PANTHER" id="PTHR33359">
    <property type="entry name" value="MOLYBDOPTERIN SYNTHASE SULFUR CARRIER SUBUNIT"/>
    <property type="match status" value="1"/>
</dbReference>
<dbReference type="InterPro" id="IPR012675">
    <property type="entry name" value="Beta-grasp_dom_sf"/>
</dbReference>
<gene>
    <name evidence="4" type="ordered locus">Cyast_2619</name>
</gene>
<dbReference type="UniPathway" id="UPA00344"/>
<dbReference type="HOGENOM" id="CLU_114601_4_3_3"/>
<dbReference type="PATRIC" id="fig|292563.3.peg.2736"/>
<reference evidence="5" key="1">
    <citation type="journal article" date="2013" name="Proc. Natl. Acad. Sci. U.S.A.">
        <title>Improving the coverage of the cyanobacterial phylum using diversity-driven genome sequencing.</title>
        <authorList>
            <person name="Shih P.M."/>
            <person name="Wu D."/>
            <person name="Latifi A."/>
            <person name="Axen S.D."/>
            <person name="Fewer D.P."/>
            <person name="Talla E."/>
            <person name="Calteau A."/>
            <person name="Cai F."/>
            <person name="Tandeau de Marsac N."/>
            <person name="Rippka R."/>
            <person name="Herdman M."/>
            <person name="Sivonen K."/>
            <person name="Coursin T."/>
            <person name="Laurent T."/>
            <person name="Goodwin L."/>
            <person name="Nolan M."/>
            <person name="Davenport K.W."/>
            <person name="Han C.S."/>
            <person name="Rubin E.M."/>
            <person name="Eisen J.A."/>
            <person name="Woyke T."/>
            <person name="Gugger M."/>
            <person name="Kerfeld C.A."/>
        </authorList>
    </citation>
    <scope>NUCLEOTIDE SEQUENCE [LARGE SCALE GENOMIC DNA]</scope>
    <source>
        <strain evidence="5">ATCC 29140 / PCC 7202</strain>
    </source>
</reference>
<dbReference type="Proteomes" id="UP000010483">
    <property type="component" value="Chromosome"/>
</dbReference>
<dbReference type="AlphaFoldDB" id="K9YQ15"/>
<sequence length="88" mass="10001">MTSSYILMTVKVKLFAIYQEIYQTSELSLDIPENTRVGDILQKMISEKSELQPWQSITRFAVNLQFVSPDYILEQGDEIAFIPPVSGG</sequence>
<dbReference type="KEGG" id="csn:Cyast_2619"/>
<protein>
    <recommendedName>
        <fullName evidence="3">Molybdopterin synthase sulfur carrier subunit</fullName>
    </recommendedName>
</protein>
<proteinExistence type="inferred from homology"/>